<dbReference type="Pfam" id="PF00456">
    <property type="entry name" value="Transketolase_N"/>
    <property type="match status" value="1"/>
</dbReference>
<proteinExistence type="predicted"/>
<organism evidence="2 3">
    <name type="scientific">Candidatus Wallbacteria bacterium HGW-Wallbacteria-1</name>
    <dbReference type="NCBI Taxonomy" id="2013854"/>
    <lineage>
        <taxon>Bacteria</taxon>
        <taxon>Candidatus Walliibacteriota</taxon>
    </lineage>
</organism>
<evidence type="ECO:0000313" key="2">
    <source>
        <dbReference type="EMBL" id="PKK90107.1"/>
    </source>
</evidence>
<evidence type="ECO:0000259" key="1">
    <source>
        <dbReference type="Pfam" id="PF00456"/>
    </source>
</evidence>
<dbReference type="PANTHER" id="PTHR47514:SF2">
    <property type="entry name" value="TRANSKETOLASE"/>
    <property type="match status" value="1"/>
</dbReference>
<gene>
    <name evidence="2" type="ORF">CVV64_11360</name>
</gene>
<dbReference type="AlphaFoldDB" id="A0A2N1PP33"/>
<name>A0A2N1PP33_9BACT</name>
<evidence type="ECO:0000313" key="3">
    <source>
        <dbReference type="Proteomes" id="UP000233256"/>
    </source>
</evidence>
<protein>
    <submittedName>
        <fullName evidence="2">Transketolase</fullName>
    </submittedName>
</protein>
<dbReference type="CDD" id="cd02012">
    <property type="entry name" value="TPP_TK"/>
    <property type="match status" value="1"/>
</dbReference>
<comment type="caution">
    <text evidence="2">The sequence shown here is derived from an EMBL/GenBank/DDBJ whole genome shotgun (WGS) entry which is preliminary data.</text>
</comment>
<dbReference type="SUPFAM" id="SSF52518">
    <property type="entry name" value="Thiamin diphosphate-binding fold (THDP-binding)"/>
    <property type="match status" value="1"/>
</dbReference>
<dbReference type="InterPro" id="IPR005474">
    <property type="entry name" value="Transketolase_N"/>
</dbReference>
<dbReference type="EMBL" id="PGXC01000008">
    <property type="protein sequence ID" value="PKK90107.1"/>
    <property type="molecule type" value="Genomic_DNA"/>
</dbReference>
<sequence length="270" mass="29838">MSITKIISLAKKIRMHSVEMIHKARSSHLGSCLSFADILAVLYGKVLNYHPDCPDDSLRDRVLISKGHASAAVYAALAESGFFAVDLLQTFYSDGSRLPGHICHKTLPGIEISTGSLGHGLPVGVGKAFALKKTGSKSRCFVLASDGEMDEGSNWEAVLFAGHHKLDNLFLIIDYNHQQAMGPTRDILDLEPFASKLEAFRWNVIEVDGHDLKQLINALEPSEKPNMPTCVIANTVKGKGVLHMEDDVLWHYRYPREDDVAMARQNLECQ</sequence>
<dbReference type="PANTHER" id="PTHR47514">
    <property type="entry name" value="TRANSKETOLASE N-TERMINAL SECTION-RELATED"/>
    <property type="match status" value="1"/>
</dbReference>
<dbReference type="Proteomes" id="UP000233256">
    <property type="component" value="Unassembled WGS sequence"/>
</dbReference>
<accession>A0A2N1PP33</accession>
<reference evidence="2 3" key="1">
    <citation type="journal article" date="2017" name="ISME J.">
        <title>Potential for microbial H2 and metal transformations associated with novel bacteria and archaea in deep terrestrial subsurface sediments.</title>
        <authorList>
            <person name="Hernsdorf A.W."/>
            <person name="Amano Y."/>
            <person name="Miyakawa K."/>
            <person name="Ise K."/>
            <person name="Suzuki Y."/>
            <person name="Anantharaman K."/>
            <person name="Probst A."/>
            <person name="Burstein D."/>
            <person name="Thomas B.C."/>
            <person name="Banfield J.F."/>
        </authorList>
    </citation>
    <scope>NUCLEOTIDE SEQUENCE [LARGE SCALE GENOMIC DNA]</scope>
    <source>
        <strain evidence="2">HGW-Wallbacteria-1</strain>
    </source>
</reference>
<dbReference type="InterPro" id="IPR029061">
    <property type="entry name" value="THDP-binding"/>
</dbReference>
<dbReference type="Gene3D" id="3.40.50.970">
    <property type="match status" value="1"/>
</dbReference>
<feature type="domain" description="Transketolase N-terminal" evidence="1">
    <location>
        <begin position="9"/>
        <end position="267"/>
    </location>
</feature>